<evidence type="ECO:0000313" key="3">
    <source>
        <dbReference type="Proteomes" id="UP000000759"/>
    </source>
</evidence>
<keyword evidence="3" id="KW-1185">Reference proteome</keyword>
<organism evidence="2 3">
    <name type="scientific">Phaeodactylum tricornutum (strain CCAP 1055/1)</name>
    <dbReference type="NCBI Taxonomy" id="556484"/>
    <lineage>
        <taxon>Eukaryota</taxon>
        <taxon>Sar</taxon>
        <taxon>Stramenopiles</taxon>
        <taxon>Ochrophyta</taxon>
        <taxon>Bacillariophyta</taxon>
        <taxon>Bacillariophyceae</taxon>
        <taxon>Bacillariophycidae</taxon>
        <taxon>Naviculales</taxon>
        <taxon>Phaeodactylaceae</taxon>
        <taxon>Phaeodactylum</taxon>
    </lineage>
</organism>
<accession>B5Y496</accession>
<dbReference type="HOGENOM" id="CLU_1753264_0_0_1"/>
<reference evidence="2 3" key="1">
    <citation type="journal article" date="2008" name="Nature">
        <title>The Phaeodactylum genome reveals the evolutionary history of diatom genomes.</title>
        <authorList>
            <person name="Bowler C."/>
            <person name="Allen A.E."/>
            <person name="Badger J.H."/>
            <person name="Grimwood J."/>
            <person name="Jabbari K."/>
            <person name="Kuo A."/>
            <person name="Maheswari U."/>
            <person name="Martens C."/>
            <person name="Maumus F."/>
            <person name="Otillar R.P."/>
            <person name="Rayko E."/>
            <person name="Salamov A."/>
            <person name="Vandepoele K."/>
            <person name="Beszteri B."/>
            <person name="Gruber A."/>
            <person name="Heijde M."/>
            <person name="Katinka M."/>
            <person name="Mock T."/>
            <person name="Valentin K."/>
            <person name="Verret F."/>
            <person name="Berges J.A."/>
            <person name="Brownlee C."/>
            <person name="Cadoret J.P."/>
            <person name="Chiovitti A."/>
            <person name="Choi C.J."/>
            <person name="Coesel S."/>
            <person name="De Martino A."/>
            <person name="Detter J.C."/>
            <person name="Durkin C."/>
            <person name="Falciatore A."/>
            <person name="Fournet J."/>
            <person name="Haruta M."/>
            <person name="Huysman M.J."/>
            <person name="Jenkins B.D."/>
            <person name="Jiroutova K."/>
            <person name="Jorgensen R.E."/>
            <person name="Joubert Y."/>
            <person name="Kaplan A."/>
            <person name="Kroger N."/>
            <person name="Kroth P.G."/>
            <person name="La Roche J."/>
            <person name="Lindquist E."/>
            <person name="Lommer M."/>
            <person name="Martin-Jezequel V."/>
            <person name="Lopez P.J."/>
            <person name="Lucas S."/>
            <person name="Mangogna M."/>
            <person name="McGinnis K."/>
            <person name="Medlin L.K."/>
            <person name="Montsant A."/>
            <person name="Oudot-Le Secq M.P."/>
            <person name="Napoli C."/>
            <person name="Obornik M."/>
            <person name="Parker M.S."/>
            <person name="Petit J.L."/>
            <person name="Porcel B.M."/>
            <person name="Poulsen N."/>
            <person name="Robison M."/>
            <person name="Rychlewski L."/>
            <person name="Rynearson T.A."/>
            <person name="Schmutz J."/>
            <person name="Shapiro H."/>
            <person name="Siaut M."/>
            <person name="Stanley M."/>
            <person name="Sussman M.R."/>
            <person name="Taylor A.R."/>
            <person name="Vardi A."/>
            <person name="von Dassow P."/>
            <person name="Vyverman W."/>
            <person name="Willis A."/>
            <person name="Wyrwicz L.S."/>
            <person name="Rokhsar D.S."/>
            <person name="Weissenbach J."/>
            <person name="Armbrust E.V."/>
            <person name="Green B.R."/>
            <person name="Van de Peer Y."/>
            <person name="Grigoriev I.V."/>
        </authorList>
    </citation>
    <scope>NUCLEOTIDE SEQUENCE [LARGE SCALE GENOMIC DNA]</scope>
    <source>
        <strain evidence="2 3">CCAP 1055/1</strain>
    </source>
</reference>
<dbReference type="AlphaFoldDB" id="B5Y496"/>
<dbReference type="KEGG" id="pti:PHATR_37006"/>
<dbReference type="GeneID" id="7204760"/>
<sequence>MISSIQPSNEGTVARQRTFQVAGLAGMRPMMGSRISVSIPSQYWSGLVRNVIGGVGRERRGQHRLDGADGPRHGAGTVPKGNRLPCEIGELIGDARGYVGAIAREGAVSVLDGANTYRFRGATRNQYEWPRWFIQTGSGYRPSYDVGRL</sequence>
<feature type="compositionally biased region" description="Basic and acidic residues" evidence="1">
    <location>
        <begin position="61"/>
        <end position="72"/>
    </location>
</feature>
<gene>
    <name evidence="2" type="ORF">PHATR_37006</name>
</gene>
<dbReference type="RefSeq" id="XP_002185970.1">
    <property type="nucleotide sequence ID" value="XM_002185934.1"/>
</dbReference>
<feature type="region of interest" description="Disordered" evidence="1">
    <location>
        <begin position="61"/>
        <end position="80"/>
    </location>
</feature>
<dbReference type="EMBL" id="CP001141">
    <property type="protein sequence ID" value="ACI65440.1"/>
    <property type="molecule type" value="Genomic_DNA"/>
</dbReference>
<reference evidence="3" key="2">
    <citation type="submission" date="2008-08" db="EMBL/GenBank/DDBJ databases">
        <authorList>
            <consortium name="Diatom Consortium"/>
            <person name="Grigoriev I."/>
            <person name="Grimwood J."/>
            <person name="Kuo A."/>
            <person name="Otillar R.P."/>
            <person name="Salamov A."/>
            <person name="Detter J.C."/>
            <person name="Lindquist E."/>
            <person name="Shapiro H."/>
            <person name="Lucas S."/>
            <person name="Glavina del Rio T."/>
            <person name="Pitluck S."/>
            <person name="Rokhsar D."/>
            <person name="Bowler C."/>
        </authorList>
    </citation>
    <scope>GENOME REANNOTATION</scope>
    <source>
        <strain evidence="3">CCAP 1055/1</strain>
    </source>
</reference>
<name>B5Y496_PHATC</name>
<dbReference type="PaxDb" id="2850-Phatr37006"/>
<proteinExistence type="predicted"/>
<dbReference type="InParanoid" id="B5Y496"/>
<evidence type="ECO:0000256" key="1">
    <source>
        <dbReference type="SAM" id="MobiDB-lite"/>
    </source>
</evidence>
<protein>
    <submittedName>
        <fullName evidence="2">Uncharacterized protein</fullName>
    </submittedName>
</protein>
<evidence type="ECO:0000313" key="2">
    <source>
        <dbReference type="EMBL" id="ACI65440.1"/>
    </source>
</evidence>
<dbReference type="Proteomes" id="UP000000759">
    <property type="component" value="Chromosome 11"/>
</dbReference>